<dbReference type="PANTHER" id="PTHR11987:SF53">
    <property type="entry name" value="ALPHA-2,8-SIALYLTRANSFERASE 8F-LIKE"/>
    <property type="match status" value="1"/>
</dbReference>
<dbReference type="PROSITE" id="PS51257">
    <property type="entry name" value="PROKAR_LIPOPROTEIN"/>
    <property type="match status" value="1"/>
</dbReference>
<evidence type="ECO:0000256" key="9">
    <source>
        <dbReference type="ARBA" id="ARBA00023136"/>
    </source>
</evidence>
<evidence type="ECO:0000313" key="13">
    <source>
        <dbReference type="EMBL" id="KAG8462393.1"/>
    </source>
</evidence>
<evidence type="ECO:0000256" key="4">
    <source>
        <dbReference type="ARBA" id="ARBA00022679"/>
    </source>
</evidence>
<proteinExistence type="inferred from homology"/>
<evidence type="ECO:0000256" key="1">
    <source>
        <dbReference type="ARBA" id="ARBA00004323"/>
    </source>
</evidence>
<evidence type="ECO:0000256" key="10">
    <source>
        <dbReference type="ARBA" id="ARBA00023180"/>
    </source>
</evidence>
<keyword evidence="5 12" id="KW-0812">Transmembrane</keyword>
<evidence type="ECO:0000256" key="2">
    <source>
        <dbReference type="ARBA" id="ARBA00006003"/>
    </source>
</evidence>
<dbReference type="GO" id="GO:0006491">
    <property type="term" value="P:N-glycan processing"/>
    <property type="evidence" value="ECO:0007669"/>
    <property type="project" value="TreeGrafter"/>
</dbReference>
<keyword evidence="9 12" id="KW-0472">Membrane</keyword>
<keyword evidence="14" id="KW-1185">Reference proteome</keyword>
<comment type="caution">
    <text evidence="13">The sequence shown here is derived from an EMBL/GenBank/DDBJ whole genome shotgun (WGS) entry which is preliminary data.</text>
</comment>
<name>A0A8J5X9K7_DIALT</name>
<comment type="subcellular location">
    <subcellularLocation>
        <location evidence="1">Golgi apparatus membrane</location>
        <topology evidence="1">Single-pass type II membrane protein</topology>
    </subcellularLocation>
</comment>
<accession>A0A8J5X9K7</accession>
<dbReference type="EMBL" id="JAGTXO010000021">
    <property type="protein sequence ID" value="KAG8462393.1"/>
    <property type="molecule type" value="Genomic_DNA"/>
</dbReference>
<dbReference type="AlphaFoldDB" id="A0A8J5X9K7"/>
<evidence type="ECO:0000256" key="11">
    <source>
        <dbReference type="SAM" id="MobiDB-lite"/>
    </source>
</evidence>
<dbReference type="GO" id="GO:0003828">
    <property type="term" value="F:alpha-N-acetylneuraminate alpha-2,8-sialyltransferase activity"/>
    <property type="evidence" value="ECO:0007669"/>
    <property type="project" value="TreeGrafter"/>
</dbReference>
<keyword evidence="3" id="KW-0328">Glycosyltransferase</keyword>
<keyword evidence="4" id="KW-0808">Transferase</keyword>
<feature type="transmembrane region" description="Helical" evidence="12">
    <location>
        <begin position="12"/>
        <end position="31"/>
    </location>
</feature>
<comment type="similarity">
    <text evidence="2">Belongs to the glycosyltransferase 29 family.</text>
</comment>
<dbReference type="InterPro" id="IPR050943">
    <property type="entry name" value="Glycosyltr_29_Sialyltrsf"/>
</dbReference>
<evidence type="ECO:0000256" key="7">
    <source>
        <dbReference type="ARBA" id="ARBA00022989"/>
    </source>
</evidence>
<evidence type="ECO:0000256" key="12">
    <source>
        <dbReference type="SAM" id="Phobius"/>
    </source>
</evidence>
<dbReference type="InterPro" id="IPR001675">
    <property type="entry name" value="Glyco_trans_29"/>
</dbReference>
<dbReference type="Gene3D" id="3.90.1480.20">
    <property type="entry name" value="Glycosyl transferase family 29"/>
    <property type="match status" value="1"/>
</dbReference>
<keyword evidence="7 12" id="KW-1133">Transmembrane helix</keyword>
<dbReference type="GO" id="GO:0000139">
    <property type="term" value="C:Golgi membrane"/>
    <property type="evidence" value="ECO:0007669"/>
    <property type="project" value="UniProtKB-SubCell"/>
</dbReference>
<protein>
    <submittedName>
        <fullName evidence="13">Uncharacterized protein</fullName>
    </submittedName>
</protein>
<dbReference type="GO" id="GO:0009311">
    <property type="term" value="P:oligosaccharide metabolic process"/>
    <property type="evidence" value="ECO:0007669"/>
    <property type="project" value="TreeGrafter"/>
</dbReference>
<evidence type="ECO:0000256" key="8">
    <source>
        <dbReference type="ARBA" id="ARBA00023034"/>
    </source>
</evidence>
<evidence type="ECO:0000313" key="14">
    <source>
        <dbReference type="Proteomes" id="UP000751190"/>
    </source>
</evidence>
<dbReference type="OrthoDB" id="10264956at2759"/>
<feature type="region of interest" description="Disordered" evidence="11">
    <location>
        <begin position="394"/>
        <end position="424"/>
    </location>
</feature>
<evidence type="ECO:0000256" key="6">
    <source>
        <dbReference type="ARBA" id="ARBA00022968"/>
    </source>
</evidence>
<dbReference type="Pfam" id="PF00777">
    <property type="entry name" value="Glyco_transf_29"/>
    <property type="match status" value="2"/>
</dbReference>
<sequence>MLIMSARTRHALLYVIAFGACAAWVVLVLLAKRNACRPMRTIHITVASNCARDAVSLHPRQYDRDPTRYAQLEALGVYEPRRPYTMKVPPLFAEAYERDASTDGIAEPRVLELNPRVRAVDGAARALNVSAGLRAQDDAQCADRARARPFALDASYGHPRARSTTCAVVGSGGVLDGSRCGRSIDEADFVFRANNPPIGGYEADVGNRTDVLVLNRYWAEWLARGVNGPLRQDEGTREALLGGENRSWVGEGGLLLFLCQSLWPVERDMVQWLCDRPGESPVPYERSAGWTVSRSACEWARAIDGWLQRVARHEHGVATTGLHAVFAAAALCSEVRVYGFMPFDGPRHYFDGSGTSCPSRTVIHDFGVEHALLDEFAERGIELNVCEGEYTANAPYGSPPTQASSRVHAARHEQRGSQRARAWN</sequence>
<dbReference type="InterPro" id="IPR038578">
    <property type="entry name" value="GT29-like_sf"/>
</dbReference>
<evidence type="ECO:0000256" key="5">
    <source>
        <dbReference type="ARBA" id="ARBA00022692"/>
    </source>
</evidence>
<evidence type="ECO:0000256" key="3">
    <source>
        <dbReference type="ARBA" id="ARBA00022676"/>
    </source>
</evidence>
<dbReference type="PANTHER" id="PTHR11987">
    <property type="entry name" value="ALPHA-2,8-SIALYLTRANSFERASE"/>
    <property type="match status" value="1"/>
</dbReference>
<reference evidence="13" key="1">
    <citation type="submission" date="2021-05" db="EMBL/GenBank/DDBJ databases">
        <title>The genome of the haptophyte Pavlova lutheri (Diacronema luteri, Pavlovales) - a model for lipid biosynthesis in eukaryotic algae.</title>
        <authorList>
            <person name="Hulatt C.J."/>
            <person name="Posewitz M.C."/>
        </authorList>
    </citation>
    <scope>NUCLEOTIDE SEQUENCE</scope>
    <source>
        <strain evidence="13">NIVA-4/92</strain>
    </source>
</reference>
<dbReference type="Proteomes" id="UP000751190">
    <property type="component" value="Unassembled WGS sequence"/>
</dbReference>
<gene>
    <name evidence="13" type="ORF">KFE25_012213</name>
</gene>
<keyword evidence="6" id="KW-0735">Signal-anchor</keyword>
<keyword evidence="10" id="KW-0325">Glycoprotein</keyword>
<keyword evidence="8" id="KW-0333">Golgi apparatus</keyword>
<organism evidence="13 14">
    <name type="scientific">Diacronema lutheri</name>
    <name type="common">Unicellular marine alga</name>
    <name type="synonym">Monochrysis lutheri</name>
    <dbReference type="NCBI Taxonomy" id="2081491"/>
    <lineage>
        <taxon>Eukaryota</taxon>
        <taxon>Haptista</taxon>
        <taxon>Haptophyta</taxon>
        <taxon>Pavlovophyceae</taxon>
        <taxon>Pavlovales</taxon>
        <taxon>Pavlovaceae</taxon>
        <taxon>Diacronema</taxon>
    </lineage>
</organism>